<organism evidence="2 3">
    <name type="scientific">Paraglaciecola mesophila KMM 241</name>
    <dbReference type="NCBI Taxonomy" id="1128912"/>
    <lineage>
        <taxon>Bacteria</taxon>
        <taxon>Pseudomonadati</taxon>
        <taxon>Pseudomonadota</taxon>
        <taxon>Gammaproteobacteria</taxon>
        <taxon>Alteromonadales</taxon>
        <taxon>Alteromonadaceae</taxon>
        <taxon>Paraglaciecola</taxon>
    </lineage>
</organism>
<dbReference type="AlphaFoldDB" id="K6YJ66"/>
<feature type="compositionally biased region" description="Basic residues" evidence="1">
    <location>
        <begin position="17"/>
        <end position="28"/>
    </location>
</feature>
<proteinExistence type="predicted"/>
<protein>
    <submittedName>
        <fullName evidence="2">Uncharacterized protein</fullName>
    </submittedName>
</protein>
<feature type="region of interest" description="Disordered" evidence="1">
    <location>
        <begin position="1"/>
        <end position="42"/>
    </location>
</feature>
<accession>K6YJ66</accession>
<reference evidence="2 3" key="1">
    <citation type="journal article" date="2017" name="Antonie Van Leeuwenhoek">
        <title>Rhizobium rhizosphaerae sp. nov., a novel species isolated from rice rhizosphere.</title>
        <authorList>
            <person name="Zhao J.J."/>
            <person name="Zhang J."/>
            <person name="Zhang R.J."/>
            <person name="Zhang C.W."/>
            <person name="Yin H.Q."/>
            <person name="Zhang X.X."/>
        </authorList>
    </citation>
    <scope>NUCLEOTIDE SEQUENCE [LARGE SCALE GENOMIC DNA]</scope>
    <source>
        <strain evidence="2 3">KMM 241</strain>
    </source>
</reference>
<comment type="caution">
    <text evidence="2">The sequence shown here is derived from an EMBL/GenBank/DDBJ whole genome shotgun (WGS) entry which is preliminary data.</text>
</comment>
<evidence type="ECO:0000256" key="1">
    <source>
        <dbReference type="SAM" id="MobiDB-lite"/>
    </source>
</evidence>
<gene>
    <name evidence="2" type="ORF">GMES_1735</name>
</gene>
<sequence>MRHEKGLTTIYPSGKVRSTRKRARNKRSKTYDQSQKNRKLKL</sequence>
<name>K6YJ66_9ALTE</name>
<evidence type="ECO:0000313" key="3">
    <source>
        <dbReference type="Proteomes" id="UP000006263"/>
    </source>
</evidence>
<dbReference type="EMBL" id="BAEP01000032">
    <property type="protein sequence ID" value="GAC24031.1"/>
    <property type="molecule type" value="Genomic_DNA"/>
</dbReference>
<evidence type="ECO:0000313" key="2">
    <source>
        <dbReference type="EMBL" id="GAC24031.1"/>
    </source>
</evidence>
<dbReference type="Proteomes" id="UP000006263">
    <property type="component" value="Unassembled WGS sequence"/>
</dbReference>